<evidence type="ECO:0000313" key="2">
    <source>
        <dbReference type="Proteomes" id="UP000290289"/>
    </source>
</evidence>
<gene>
    <name evidence="1" type="ORF">DVH24_003952</name>
</gene>
<dbReference type="Proteomes" id="UP000290289">
    <property type="component" value="Chromosome 3"/>
</dbReference>
<comment type="caution">
    <text evidence="1">The sequence shown here is derived from an EMBL/GenBank/DDBJ whole genome shotgun (WGS) entry which is preliminary data.</text>
</comment>
<proteinExistence type="predicted"/>
<dbReference type="AlphaFoldDB" id="A0A498K4W8"/>
<name>A0A498K4W8_MALDO</name>
<evidence type="ECO:0000313" key="1">
    <source>
        <dbReference type="EMBL" id="RXI03300.1"/>
    </source>
</evidence>
<dbReference type="EMBL" id="RDQH01000329">
    <property type="protein sequence ID" value="RXI03300.1"/>
    <property type="molecule type" value="Genomic_DNA"/>
</dbReference>
<protein>
    <submittedName>
        <fullName evidence="1">Uncharacterized protein</fullName>
    </submittedName>
</protein>
<keyword evidence="2" id="KW-1185">Reference proteome</keyword>
<organism evidence="1 2">
    <name type="scientific">Malus domestica</name>
    <name type="common">Apple</name>
    <name type="synonym">Pyrus malus</name>
    <dbReference type="NCBI Taxonomy" id="3750"/>
    <lineage>
        <taxon>Eukaryota</taxon>
        <taxon>Viridiplantae</taxon>
        <taxon>Streptophyta</taxon>
        <taxon>Embryophyta</taxon>
        <taxon>Tracheophyta</taxon>
        <taxon>Spermatophyta</taxon>
        <taxon>Magnoliopsida</taxon>
        <taxon>eudicotyledons</taxon>
        <taxon>Gunneridae</taxon>
        <taxon>Pentapetalae</taxon>
        <taxon>rosids</taxon>
        <taxon>fabids</taxon>
        <taxon>Rosales</taxon>
        <taxon>Rosaceae</taxon>
        <taxon>Amygdaloideae</taxon>
        <taxon>Maleae</taxon>
        <taxon>Malus</taxon>
    </lineage>
</organism>
<reference evidence="1 2" key="1">
    <citation type="submission" date="2018-10" db="EMBL/GenBank/DDBJ databases">
        <title>A high-quality apple genome assembly.</title>
        <authorList>
            <person name="Hu J."/>
        </authorList>
    </citation>
    <scope>NUCLEOTIDE SEQUENCE [LARGE SCALE GENOMIC DNA]</scope>
    <source>
        <strain evidence="2">cv. HFTH1</strain>
        <tissue evidence="1">Young leaf</tissue>
    </source>
</reference>
<sequence length="193" mass="22191">MRSNRKKNSGGEAKAYGFKRKRMPTCWICDLGLNKSTSVLPGSSTPKLRMKAHIPYVYIGDYDTVRESQPASLASSGAYFYFESKIKTLICFHYLEFVIVCADPSPFETQEEIEIGECSLRLVSQRKLRNKKGRMVIHLKLEKRLKLVMLTEVGKELKLEIVKRQLLFDVSVESLDCKCSLRLSFYYGSVKER</sequence>
<accession>A0A498K4W8</accession>